<dbReference type="NCBIfam" id="NF001924">
    <property type="entry name" value="PRK00702.1"/>
    <property type="match status" value="1"/>
</dbReference>
<comment type="function">
    <text evidence="3">Catalyzes the reversible conversion of ribose-5-phosphate to ribulose 5-phosphate.</text>
</comment>
<dbReference type="GO" id="GO:0004751">
    <property type="term" value="F:ribose-5-phosphate isomerase activity"/>
    <property type="evidence" value="ECO:0007669"/>
    <property type="project" value="UniProtKB-UniRule"/>
</dbReference>
<feature type="binding site" evidence="3">
    <location>
        <begin position="85"/>
        <end position="88"/>
    </location>
    <ligand>
        <name>substrate</name>
    </ligand>
</feature>
<feature type="binding site" evidence="3">
    <location>
        <begin position="30"/>
        <end position="33"/>
    </location>
    <ligand>
        <name>substrate</name>
    </ligand>
</feature>
<dbReference type="SUPFAM" id="SSF75445">
    <property type="entry name" value="D-ribose-5-phosphate isomerase (RpiA), lid domain"/>
    <property type="match status" value="1"/>
</dbReference>
<dbReference type="Pfam" id="PF06026">
    <property type="entry name" value="Rib_5-P_isom_A"/>
    <property type="match status" value="1"/>
</dbReference>
<sequence length="235" mass="25846">MMSDVDLKKKAVGEKAVEYIQDGMTIGLGSGSTVYWMMKKLGALVSTGLNVRGVPSSLRTEKWAKEFGIPLVYFSEVSRLDVSIDGADEVDRNFNLVKGGGGSLLREKLVNDAADKRIIVVDDSKRVQQLGAFPVPVEVVQFGWENTAKKLVSIGCEPALRFVDGERFVSNNGNYILDCQFSNISDPFTLHEQIKRTLGVVETGLFLNMTETIIVGEEEGMTILKKCAPVESVKY</sequence>
<organism evidence="4 5">
    <name type="scientific">Texcoconibacillus texcoconensis</name>
    <dbReference type="NCBI Taxonomy" id="1095777"/>
    <lineage>
        <taxon>Bacteria</taxon>
        <taxon>Bacillati</taxon>
        <taxon>Bacillota</taxon>
        <taxon>Bacilli</taxon>
        <taxon>Bacillales</taxon>
        <taxon>Bacillaceae</taxon>
        <taxon>Texcoconibacillus</taxon>
    </lineage>
</organism>
<comment type="similarity">
    <text evidence="3">Belongs to the ribose 5-phosphate isomerase family.</text>
</comment>
<evidence type="ECO:0000313" key="4">
    <source>
        <dbReference type="EMBL" id="MBB5173833.1"/>
    </source>
</evidence>
<comment type="subunit">
    <text evidence="3">Homodimer.</text>
</comment>
<dbReference type="GO" id="GO:0009052">
    <property type="term" value="P:pentose-phosphate shunt, non-oxidative branch"/>
    <property type="evidence" value="ECO:0007669"/>
    <property type="project" value="UniProtKB-UniRule"/>
</dbReference>
<proteinExistence type="inferred from homology"/>
<evidence type="ECO:0000313" key="5">
    <source>
        <dbReference type="Proteomes" id="UP000551878"/>
    </source>
</evidence>
<dbReference type="HAMAP" id="MF_00170">
    <property type="entry name" value="Rib_5P_isom_A"/>
    <property type="match status" value="1"/>
</dbReference>
<evidence type="ECO:0000256" key="3">
    <source>
        <dbReference type="HAMAP-Rule" id="MF_00170"/>
    </source>
</evidence>
<feature type="active site" description="Proton acceptor" evidence="3">
    <location>
        <position position="107"/>
    </location>
</feature>
<dbReference type="PANTHER" id="PTHR43748:SF3">
    <property type="entry name" value="RIBOSE-5-PHOSPHATE ISOMERASE 3, CHLOROPLASTIC-RELATED"/>
    <property type="match status" value="1"/>
</dbReference>
<dbReference type="FunFam" id="3.40.50.1360:FF:000001">
    <property type="entry name" value="Ribose-5-phosphate isomerase A"/>
    <property type="match status" value="1"/>
</dbReference>
<feature type="binding site" evidence="3">
    <location>
        <begin position="98"/>
        <end position="101"/>
    </location>
    <ligand>
        <name>substrate</name>
    </ligand>
</feature>
<dbReference type="Gene3D" id="3.40.50.1360">
    <property type="match status" value="1"/>
</dbReference>
<dbReference type="SUPFAM" id="SSF100950">
    <property type="entry name" value="NagB/RpiA/CoA transferase-like"/>
    <property type="match status" value="1"/>
</dbReference>
<dbReference type="InterPro" id="IPR037171">
    <property type="entry name" value="NagB/RpiA_transferase-like"/>
</dbReference>
<comment type="pathway">
    <text evidence="3">Carbohydrate degradation; pentose phosphate pathway; D-ribose 5-phosphate from D-ribulose 5-phosphate (non-oxidative stage): step 1/1.</text>
</comment>
<feature type="binding site" evidence="3">
    <location>
        <position position="125"/>
    </location>
    <ligand>
        <name>substrate</name>
    </ligand>
</feature>
<evidence type="ECO:0000256" key="1">
    <source>
        <dbReference type="ARBA" id="ARBA00001713"/>
    </source>
</evidence>
<dbReference type="NCBIfam" id="TIGR00021">
    <property type="entry name" value="rpiA"/>
    <property type="match status" value="1"/>
</dbReference>
<dbReference type="EMBL" id="JACHHB010000008">
    <property type="protein sequence ID" value="MBB5173833.1"/>
    <property type="molecule type" value="Genomic_DNA"/>
</dbReference>
<dbReference type="InterPro" id="IPR020672">
    <property type="entry name" value="Ribose5P_isomerase_typA_subgr"/>
</dbReference>
<comment type="caution">
    <text evidence="4">The sequence shown here is derived from an EMBL/GenBank/DDBJ whole genome shotgun (WGS) entry which is preliminary data.</text>
</comment>
<dbReference type="Proteomes" id="UP000551878">
    <property type="component" value="Unassembled WGS sequence"/>
</dbReference>
<gene>
    <name evidence="3" type="primary">rpiA</name>
    <name evidence="4" type="ORF">HNQ41_002023</name>
</gene>
<name>A0A840QR80_9BACI</name>
<evidence type="ECO:0000256" key="2">
    <source>
        <dbReference type="ARBA" id="ARBA00023235"/>
    </source>
</evidence>
<comment type="catalytic activity">
    <reaction evidence="1 3">
        <text>aldehydo-D-ribose 5-phosphate = D-ribulose 5-phosphate</text>
        <dbReference type="Rhea" id="RHEA:14657"/>
        <dbReference type="ChEBI" id="CHEBI:58121"/>
        <dbReference type="ChEBI" id="CHEBI:58273"/>
        <dbReference type="EC" id="5.3.1.6"/>
    </reaction>
</comment>
<dbReference type="EC" id="5.3.1.6" evidence="3"/>
<dbReference type="AlphaFoldDB" id="A0A840QR80"/>
<dbReference type="InterPro" id="IPR050262">
    <property type="entry name" value="Ribose-5P_isomerase"/>
</dbReference>
<keyword evidence="5" id="KW-1185">Reference proteome</keyword>
<accession>A0A840QR80</accession>
<dbReference type="Gene3D" id="3.30.70.260">
    <property type="match status" value="1"/>
</dbReference>
<dbReference type="UniPathway" id="UPA00115">
    <property type="reaction ID" value="UER00412"/>
</dbReference>
<keyword evidence="2 3" id="KW-0413">Isomerase</keyword>
<dbReference type="PANTHER" id="PTHR43748">
    <property type="entry name" value="RIBOSE-5-PHOSPHATE ISOMERASE 3, CHLOROPLASTIC-RELATED"/>
    <property type="match status" value="1"/>
</dbReference>
<dbReference type="CDD" id="cd01398">
    <property type="entry name" value="RPI_A"/>
    <property type="match status" value="1"/>
</dbReference>
<dbReference type="InterPro" id="IPR004788">
    <property type="entry name" value="Ribose5P_isomerase_type_A"/>
</dbReference>
<reference evidence="4 5" key="1">
    <citation type="submission" date="2020-08" db="EMBL/GenBank/DDBJ databases">
        <title>Genomic Encyclopedia of Type Strains, Phase IV (KMG-IV): sequencing the most valuable type-strain genomes for metagenomic binning, comparative biology and taxonomic classification.</title>
        <authorList>
            <person name="Goeker M."/>
        </authorList>
    </citation>
    <scope>NUCLEOTIDE SEQUENCE [LARGE SCALE GENOMIC DNA]</scope>
    <source>
        <strain evidence="4 5">DSM 24696</strain>
    </source>
</reference>
<protein>
    <recommendedName>
        <fullName evidence="3">Ribose-5-phosphate isomerase A</fullName>
        <ecNumber evidence="3">5.3.1.6</ecNumber>
    </recommendedName>
    <alternativeName>
        <fullName evidence="3">Phosphoriboisomerase A</fullName>
        <shortName evidence="3">PRI</shortName>
    </alternativeName>
</protein>